<dbReference type="Proteomes" id="UP000603227">
    <property type="component" value="Unassembled WGS sequence"/>
</dbReference>
<evidence type="ECO:0000313" key="1">
    <source>
        <dbReference type="EMBL" id="GHE63592.1"/>
    </source>
</evidence>
<accession>A0A918ZR13</accession>
<reference evidence="1" key="2">
    <citation type="submission" date="2020-09" db="EMBL/GenBank/DDBJ databases">
        <authorList>
            <person name="Sun Q."/>
            <person name="Zhou Y."/>
        </authorList>
    </citation>
    <scope>NUCLEOTIDE SEQUENCE</scope>
    <source>
        <strain evidence="1">CGMCC 4.7403</strain>
    </source>
</reference>
<sequence length="76" mass="8129">MVVVAAPGPEEGGPAGYLVLDGEAEHLAVEGDRTFDITDEQDSMVEPAYGHRAPIPLGSAACLIDLTELRKMYRSE</sequence>
<keyword evidence="2" id="KW-1185">Reference proteome</keyword>
<gene>
    <name evidence="1" type="ORF">GCM10017771_86990</name>
</gene>
<protein>
    <submittedName>
        <fullName evidence="1">Uncharacterized protein</fullName>
    </submittedName>
</protein>
<proteinExistence type="predicted"/>
<dbReference type="EMBL" id="BNAT01000057">
    <property type="protein sequence ID" value="GHE63592.1"/>
    <property type="molecule type" value="Genomic_DNA"/>
</dbReference>
<reference evidence="1" key="1">
    <citation type="journal article" date="2014" name="Int. J. Syst. Evol. Microbiol.">
        <title>Complete genome sequence of Corynebacterium casei LMG S-19264T (=DSM 44701T), isolated from a smear-ripened cheese.</title>
        <authorList>
            <consortium name="US DOE Joint Genome Institute (JGI-PGF)"/>
            <person name="Walter F."/>
            <person name="Albersmeier A."/>
            <person name="Kalinowski J."/>
            <person name="Ruckert C."/>
        </authorList>
    </citation>
    <scope>NUCLEOTIDE SEQUENCE</scope>
    <source>
        <strain evidence="1">CGMCC 4.7403</strain>
    </source>
</reference>
<organism evidence="1 2">
    <name type="scientific">Streptomyces capitiformicae</name>
    <dbReference type="NCBI Taxonomy" id="2014920"/>
    <lineage>
        <taxon>Bacteria</taxon>
        <taxon>Bacillati</taxon>
        <taxon>Actinomycetota</taxon>
        <taxon>Actinomycetes</taxon>
        <taxon>Kitasatosporales</taxon>
        <taxon>Streptomycetaceae</taxon>
        <taxon>Streptomyces</taxon>
    </lineage>
</organism>
<dbReference type="AlphaFoldDB" id="A0A918ZR13"/>
<name>A0A918ZR13_9ACTN</name>
<evidence type="ECO:0000313" key="2">
    <source>
        <dbReference type="Proteomes" id="UP000603227"/>
    </source>
</evidence>
<comment type="caution">
    <text evidence="1">The sequence shown here is derived from an EMBL/GenBank/DDBJ whole genome shotgun (WGS) entry which is preliminary data.</text>
</comment>